<reference evidence="1 2" key="1">
    <citation type="submission" date="2023-08" db="EMBL/GenBank/DDBJ databases">
        <title>Black Yeasts Isolated from many extreme environments.</title>
        <authorList>
            <person name="Coleine C."/>
            <person name="Stajich J.E."/>
            <person name="Selbmann L."/>
        </authorList>
    </citation>
    <scope>NUCLEOTIDE SEQUENCE [LARGE SCALE GENOMIC DNA]</scope>
    <source>
        <strain evidence="1 2">CCFEE 5910</strain>
    </source>
</reference>
<evidence type="ECO:0000313" key="1">
    <source>
        <dbReference type="EMBL" id="KAK5083502.1"/>
    </source>
</evidence>
<dbReference type="AlphaFoldDB" id="A0AAN7SXK5"/>
<dbReference type="EMBL" id="JAVRRJ010000006">
    <property type="protein sequence ID" value="KAK5083502.1"/>
    <property type="molecule type" value="Genomic_DNA"/>
</dbReference>
<protein>
    <submittedName>
        <fullName evidence="1">Uncharacterized protein</fullName>
    </submittedName>
</protein>
<evidence type="ECO:0000313" key="2">
    <source>
        <dbReference type="Proteomes" id="UP001309876"/>
    </source>
</evidence>
<comment type="caution">
    <text evidence="1">The sequence shown here is derived from an EMBL/GenBank/DDBJ whole genome shotgun (WGS) entry which is preliminary data.</text>
</comment>
<dbReference type="Proteomes" id="UP001309876">
    <property type="component" value="Unassembled WGS sequence"/>
</dbReference>
<sequence>MSVQVLPYSVEKYNKVPVLGTSAQDFQYRQGEAFVLSSLRLLLFEYKLSDTFGVVLLHRHFDLDKDEKLVDYNNQATSCKLEDDELVGGQVVPVSWRVMKTPGSPDVMPFEFEFRPLSKDKGIDLAIPQYQPFLKDFVSTIIAGGYEDCVGLSLRSEHSGGIELAQGWYLDPKPSTPEASVSRRTVAEHVEGNVKPELIHRRECAMVSAGTGTTTKTGRRRDNVLMSEHLGNTHGQDSMQAKA</sequence>
<name>A0AAN7SXK5_9EURO</name>
<accession>A0AAN7SXK5</accession>
<proteinExistence type="predicted"/>
<gene>
    <name evidence="1" type="ORF">LTR05_006004</name>
</gene>
<keyword evidence="2" id="KW-1185">Reference proteome</keyword>
<organism evidence="1 2">
    <name type="scientific">Lithohypha guttulata</name>
    <dbReference type="NCBI Taxonomy" id="1690604"/>
    <lineage>
        <taxon>Eukaryota</taxon>
        <taxon>Fungi</taxon>
        <taxon>Dikarya</taxon>
        <taxon>Ascomycota</taxon>
        <taxon>Pezizomycotina</taxon>
        <taxon>Eurotiomycetes</taxon>
        <taxon>Chaetothyriomycetidae</taxon>
        <taxon>Chaetothyriales</taxon>
        <taxon>Trichomeriaceae</taxon>
        <taxon>Lithohypha</taxon>
    </lineage>
</organism>